<accession>A0A7V1PUD3</accession>
<dbReference type="InterPro" id="IPR016035">
    <property type="entry name" value="Acyl_Trfase/lysoPLipase"/>
</dbReference>
<feature type="domain" description="PNPLA" evidence="5">
    <location>
        <begin position="8"/>
        <end position="199"/>
    </location>
</feature>
<evidence type="ECO:0000256" key="4">
    <source>
        <dbReference type="PROSITE-ProRule" id="PRU01161"/>
    </source>
</evidence>
<keyword evidence="1 4" id="KW-0378">Hydrolase</keyword>
<evidence type="ECO:0000313" key="6">
    <source>
        <dbReference type="EMBL" id="HED09721.1"/>
    </source>
</evidence>
<dbReference type="EMBL" id="DRLD01000093">
    <property type="protein sequence ID" value="HED09721.1"/>
    <property type="molecule type" value="Genomic_DNA"/>
</dbReference>
<dbReference type="PANTHER" id="PTHR14226:SF76">
    <property type="entry name" value="NTE FAMILY PROTEIN RSSA"/>
    <property type="match status" value="1"/>
</dbReference>
<dbReference type="Proteomes" id="UP000886005">
    <property type="component" value="Unassembled WGS sequence"/>
</dbReference>
<evidence type="ECO:0000256" key="2">
    <source>
        <dbReference type="ARBA" id="ARBA00022963"/>
    </source>
</evidence>
<comment type="caution">
    <text evidence="4">Lacks conserved residue(s) required for the propagation of feature annotation.</text>
</comment>
<evidence type="ECO:0000256" key="1">
    <source>
        <dbReference type="ARBA" id="ARBA00022801"/>
    </source>
</evidence>
<dbReference type="AlphaFoldDB" id="A0A7V1PUD3"/>
<keyword evidence="2 4" id="KW-0442">Lipid degradation</keyword>
<dbReference type="GO" id="GO:0016042">
    <property type="term" value="P:lipid catabolic process"/>
    <property type="evidence" value="ECO:0007669"/>
    <property type="project" value="UniProtKB-UniRule"/>
</dbReference>
<dbReference type="InterPro" id="IPR050301">
    <property type="entry name" value="NTE"/>
</dbReference>
<feature type="active site" description="Nucleophile" evidence="4">
    <location>
        <position position="41"/>
    </location>
</feature>
<evidence type="ECO:0000256" key="3">
    <source>
        <dbReference type="ARBA" id="ARBA00023098"/>
    </source>
</evidence>
<name>A0A7V1PUD3_CALAY</name>
<dbReference type="SUPFAM" id="SSF52151">
    <property type="entry name" value="FabD/lysophospholipase-like"/>
    <property type="match status" value="1"/>
</dbReference>
<feature type="short sequence motif" description="GXGXXG" evidence="4">
    <location>
        <begin position="12"/>
        <end position="17"/>
    </location>
</feature>
<dbReference type="Gene3D" id="3.40.1090.10">
    <property type="entry name" value="Cytosolic phospholipase A2 catalytic domain"/>
    <property type="match status" value="1"/>
</dbReference>
<evidence type="ECO:0000259" key="5">
    <source>
        <dbReference type="PROSITE" id="PS51635"/>
    </source>
</evidence>
<proteinExistence type="predicted"/>
<dbReference type="InterPro" id="IPR002641">
    <property type="entry name" value="PNPLA_dom"/>
</dbReference>
<keyword evidence="3 4" id="KW-0443">Lipid metabolism</keyword>
<dbReference type="PANTHER" id="PTHR14226">
    <property type="entry name" value="NEUROPATHY TARGET ESTERASE/SWISS CHEESE D.MELANOGASTER"/>
    <property type="match status" value="1"/>
</dbReference>
<organism evidence="6">
    <name type="scientific">Caldithrix abyssi</name>
    <dbReference type="NCBI Taxonomy" id="187145"/>
    <lineage>
        <taxon>Bacteria</taxon>
        <taxon>Pseudomonadati</taxon>
        <taxon>Calditrichota</taxon>
        <taxon>Calditrichia</taxon>
        <taxon>Calditrichales</taxon>
        <taxon>Calditrichaceae</taxon>
        <taxon>Caldithrix</taxon>
    </lineage>
</organism>
<dbReference type="GO" id="GO:0016787">
    <property type="term" value="F:hydrolase activity"/>
    <property type="evidence" value="ECO:0007669"/>
    <property type="project" value="UniProtKB-UniRule"/>
</dbReference>
<sequence length="316" mass="35072">MKRLKTALVLGGGGARGLAHIGVLKVLREHKIPIDIVTGTSIGALVGALYAYKQDVAWLEERVRTFLGSERFIKAGSRYFKQQTSHEPDDLLHQLSQEIKKRVVINLAAHRISLMKGERLQLTVDELIPNVEFGELQLPFACSAAELNSGKCKTFTSGHLRKALRASASIPGIIPPLEHKGGLYVDGSVCDNIPVNAALDMGAEFIIAINVSQNMPRSTEFNNVIDIIIRANQISTHKIDRLLLQKASCIISPRIGHFHWSDFDKYDTLIAEGVNSAEKVVARLKQQLKERNSPYCRFKLYLKKKLEQTLGGKVEA</sequence>
<feature type="active site" description="Proton acceptor" evidence="4">
    <location>
        <position position="186"/>
    </location>
</feature>
<dbReference type="PROSITE" id="PS51635">
    <property type="entry name" value="PNPLA"/>
    <property type="match status" value="1"/>
</dbReference>
<comment type="caution">
    <text evidence="6">The sequence shown here is derived from an EMBL/GenBank/DDBJ whole genome shotgun (WGS) entry which is preliminary data.</text>
</comment>
<feature type="short sequence motif" description="GXSXG" evidence="4">
    <location>
        <begin position="39"/>
        <end position="43"/>
    </location>
</feature>
<gene>
    <name evidence="6" type="ORF">ENJ10_03450</name>
</gene>
<protein>
    <recommendedName>
        <fullName evidence="5">PNPLA domain-containing protein</fullName>
    </recommendedName>
</protein>
<reference evidence="6" key="1">
    <citation type="journal article" date="2020" name="mSystems">
        <title>Genome- and Community-Level Interaction Insights into Carbon Utilization and Element Cycling Functions of Hydrothermarchaeota in Hydrothermal Sediment.</title>
        <authorList>
            <person name="Zhou Z."/>
            <person name="Liu Y."/>
            <person name="Xu W."/>
            <person name="Pan J."/>
            <person name="Luo Z.H."/>
            <person name="Li M."/>
        </authorList>
    </citation>
    <scope>NUCLEOTIDE SEQUENCE [LARGE SCALE GENOMIC DNA]</scope>
    <source>
        <strain evidence="6">HyVt-456</strain>
    </source>
</reference>
<dbReference type="Pfam" id="PF01734">
    <property type="entry name" value="Patatin"/>
    <property type="match status" value="1"/>
</dbReference>